<dbReference type="SUPFAM" id="SSF56176">
    <property type="entry name" value="FAD-binding/transporter-associated domain-like"/>
    <property type="match status" value="1"/>
</dbReference>
<dbReference type="CDD" id="cd04590">
    <property type="entry name" value="CBS_pair_CorC_HlyC_assoc"/>
    <property type="match status" value="1"/>
</dbReference>
<comment type="similarity">
    <text evidence="2">Belongs to the UPF0053 family. Hemolysin C subfamily.</text>
</comment>
<evidence type="ECO:0000256" key="7">
    <source>
        <dbReference type="ARBA" id="ARBA00023122"/>
    </source>
</evidence>
<dbReference type="PROSITE" id="PS51846">
    <property type="entry name" value="CNNM"/>
    <property type="match status" value="1"/>
</dbReference>
<feature type="transmembrane region" description="Helical" evidence="11">
    <location>
        <begin position="12"/>
        <end position="31"/>
    </location>
</feature>
<dbReference type="Pfam" id="PF01595">
    <property type="entry name" value="CNNM"/>
    <property type="match status" value="1"/>
</dbReference>
<dbReference type="InterPro" id="IPR036318">
    <property type="entry name" value="FAD-bd_PCMH-like_sf"/>
</dbReference>
<dbReference type="KEGG" id="sual:KDD17_05980"/>
<evidence type="ECO:0000256" key="1">
    <source>
        <dbReference type="ARBA" id="ARBA00004651"/>
    </source>
</evidence>
<dbReference type="EMBL" id="CP073581">
    <property type="protein sequence ID" value="QUJ77529.1"/>
    <property type="molecule type" value="Genomic_DNA"/>
</dbReference>
<dbReference type="GO" id="GO:0050660">
    <property type="term" value="F:flavin adenine dinucleotide binding"/>
    <property type="evidence" value="ECO:0007669"/>
    <property type="project" value="InterPro"/>
</dbReference>
<keyword evidence="4 10" id="KW-0812">Transmembrane</keyword>
<dbReference type="Gene3D" id="3.10.580.10">
    <property type="entry name" value="CBS-domain"/>
    <property type="match status" value="1"/>
</dbReference>
<protein>
    <submittedName>
        <fullName evidence="14">HlyC/CorC family transporter</fullName>
    </submittedName>
</protein>
<keyword evidence="3" id="KW-1003">Cell membrane</keyword>
<dbReference type="InterPro" id="IPR046342">
    <property type="entry name" value="CBS_dom_sf"/>
</dbReference>
<keyword evidence="7 9" id="KW-0129">CBS domain</keyword>
<dbReference type="FunFam" id="3.10.580.10:FF:000002">
    <property type="entry name" value="Magnesium/cobalt efflux protein CorC"/>
    <property type="match status" value="1"/>
</dbReference>
<sequence>MDTATATASADPNILGLALIILFLLVLSGFFSGSETALTAASRGKLRSQADKGSAGAQRALKITEDNERLIGSVLLGNNLVNILAAALATTLFTGLFGEGGVAMATLVMTLLVLIFAEVLPKTYAITNAETAASLVSRPISLVVTVFAPVVSIVRLLVRTMLRVMGVAVDPDSNILAVREEIAGALSLGHSEGVVEKEDRDRILGALDLRERVVEEIMLHRSGIEMINAEDDPADILEQCLQSNHTRLPVYRDEQENIIGVIHAKDLLRAMYKLIGGPDGDAAKLKNFDIRDVAMEPYFVPETSTLDEQMRQFLHRRTHFALVVDEYGSLQGLITLEDILEEIVGEITDEFDPDGDIGLKPSADGHYLVEGAMTIRDLNRANDWNLPDEEANTVAGLVIHEAQMIPTRGQVFSFHGFRFEVTDRTGNRITELKIRKL</sequence>
<dbReference type="InterPro" id="IPR000644">
    <property type="entry name" value="CBS_dom"/>
</dbReference>
<dbReference type="RefSeq" id="WP_212705723.1">
    <property type="nucleotide sequence ID" value="NZ_CP073581.1"/>
</dbReference>
<evidence type="ECO:0000256" key="5">
    <source>
        <dbReference type="ARBA" id="ARBA00022737"/>
    </source>
</evidence>
<dbReference type="InterPro" id="IPR002550">
    <property type="entry name" value="CNNM"/>
</dbReference>
<feature type="transmembrane region" description="Helical" evidence="11">
    <location>
        <begin position="100"/>
        <end position="120"/>
    </location>
</feature>
<proteinExistence type="inferred from homology"/>
<dbReference type="SMART" id="SM00116">
    <property type="entry name" value="CBS"/>
    <property type="match status" value="2"/>
</dbReference>
<evidence type="ECO:0000256" key="8">
    <source>
        <dbReference type="ARBA" id="ARBA00023136"/>
    </source>
</evidence>
<evidence type="ECO:0000259" key="12">
    <source>
        <dbReference type="PROSITE" id="PS51371"/>
    </source>
</evidence>
<evidence type="ECO:0000256" key="9">
    <source>
        <dbReference type="PROSITE-ProRule" id="PRU00703"/>
    </source>
</evidence>
<evidence type="ECO:0000313" key="15">
    <source>
        <dbReference type="Proteomes" id="UP000683291"/>
    </source>
</evidence>
<evidence type="ECO:0000256" key="3">
    <source>
        <dbReference type="ARBA" id="ARBA00022475"/>
    </source>
</evidence>
<dbReference type="Gene3D" id="3.30.465.10">
    <property type="match status" value="1"/>
</dbReference>
<dbReference type="SUPFAM" id="SSF54631">
    <property type="entry name" value="CBS-domain pair"/>
    <property type="match status" value="1"/>
</dbReference>
<dbReference type="PROSITE" id="PS51371">
    <property type="entry name" value="CBS"/>
    <property type="match status" value="2"/>
</dbReference>
<feature type="domain" description="CBS" evidence="12">
    <location>
        <begin position="218"/>
        <end position="282"/>
    </location>
</feature>
<dbReference type="GO" id="GO:0005886">
    <property type="term" value="C:plasma membrane"/>
    <property type="evidence" value="ECO:0007669"/>
    <property type="project" value="UniProtKB-SubCell"/>
</dbReference>
<keyword evidence="5" id="KW-0677">Repeat</keyword>
<dbReference type="Proteomes" id="UP000683291">
    <property type="component" value="Chromosome 1"/>
</dbReference>
<name>A0A975JFF4_9RHOB</name>
<evidence type="ECO:0000259" key="13">
    <source>
        <dbReference type="PROSITE" id="PS51846"/>
    </source>
</evidence>
<evidence type="ECO:0000256" key="11">
    <source>
        <dbReference type="SAM" id="Phobius"/>
    </source>
</evidence>
<dbReference type="PANTHER" id="PTHR22777:SF32">
    <property type="entry name" value="UPF0053 INNER MEMBRANE PROTEIN YFJD"/>
    <property type="match status" value="1"/>
</dbReference>
<dbReference type="Pfam" id="PF00571">
    <property type="entry name" value="CBS"/>
    <property type="match status" value="2"/>
</dbReference>
<gene>
    <name evidence="14" type="ORF">KDD17_05980</name>
</gene>
<evidence type="ECO:0000256" key="4">
    <source>
        <dbReference type="ARBA" id="ARBA00022692"/>
    </source>
</evidence>
<dbReference type="InterPro" id="IPR044751">
    <property type="entry name" value="Ion_transp-like_CBS"/>
</dbReference>
<dbReference type="SMART" id="SM01091">
    <property type="entry name" value="CorC_HlyC"/>
    <property type="match status" value="1"/>
</dbReference>
<reference evidence="14" key="1">
    <citation type="submission" date="2021-04" db="EMBL/GenBank/DDBJ databases">
        <title>Complete genome sequence for Sulfitobacter sp. strain JK7-1.</title>
        <authorList>
            <person name="Park S.-J."/>
        </authorList>
    </citation>
    <scope>NUCLEOTIDE SEQUENCE</scope>
    <source>
        <strain evidence="14">JK7-1</strain>
    </source>
</reference>
<feature type="domain" description="CBS" evidence="12">
    <location>
        <begin position="293"/>
        <end position="350"/>
    </location>
</feature>
<comment type="subcellular location">
    <subcellularLocation>
        <location evidence="1">Cell membrane</location>
        <topology evidence="1">Multi-pass membrane protein</topology>
    </subcellularLocation>
</comment>
<dbReference type="Pfam" id="PF03471">
    <property type="entry name" value="CorC_HlyC"/>
    <property type="match status" value="1"/>
</dbReference>
<feature type="transmembrane region" description="Helical" evidence="11">
    <location>
        <begin position="140"/>
        <end position="158"/>
    </location>
</feature>
<dbReference type="PANTHER" id="PTHR22777">
    <property type="entry name" value="HEMOLYSIN-RELATED"/>
    <property type="match status" value="1"/>
</dbReference>
<dbReference type="InterPro" id="IPR005170">
    <property type="entry name" value="Transptr-assoc_dom"/>
</dbReference>
<evidence type="ECO:0000313" key="14">
    <source>
        <dbReference type="EMBL" id="QUJ77529.1"/>
    </source>
</evidence>
<keyword evidence="6 10" id="KW-1133">Transmembrane helix</keyword>
<evidence type="ECO:0000256" key="2">
    <source>
        <dbReference type="ARBA" id="ARBA00006446"/>
    </source>
</evidence>
<keyword evidence="15" id="KW-1185">Reference proteome</keyword>
<dbReference type="InterPro" id="IPR016169">
    <property type="entry name" value="FAD-bd_PCMH_sub2"/>
</dbReference>
<dbReference type="AlphaFoldDB" id="A0A975JFF4"/>
<accession>A0A975JFF4</accession>
<evidence type="ECO:0000256" key="6">
    <source>
        <dbReference type="ARBA" id="ARBA00022989"/>
    </source>
</evidence>
<evidence type="ECO:0000256" key="10">
    <source>
        <dbReference type="PROSITE-ProRule" id="PRU01193"/>
    </source>
</evidence>
<organism evidence="14 15">
    <name type="scientific">Sulfitobacter albidus</name>
    <dbReference type="NCBI Taxonomy" id="2829501"/>
    <lineage>
        <taxon>Bacteria</taxon>
        <taxon>Pseudomonadati</taxon>
        <taxon>Pseudomonadota</taxon>
        <taxon>Alphaproteobacteria</taxon>
        <taxon>Rhodobacterales</taxon>
        <taxon>Roseobacteraceae</taxon>
        <taxon>Sulfitobacter</taxon>
    </lineage>
</organism>
<feature type="transmembrane region" description="Helical" evidence="11">
    <location>
        <begin position="70"/>
        <end position="93"/>
    </location>
</feature>
<feature type="domain" description="CNNM transmembrane" evidence="13">
    <location>
        <begin position="10"/>
        <end position="199"/>
    </location>
</feature>
<keyword evidence="8 10" id="KW-0472">Membrane</keyword>